<dbReference type="RefSeq" id="WP_143008961.1">
    <property type="nucleotide sequence ID" value="NZ_FNHU01000016.1"/>
</dbReference>
<gene>
    <name evidence="1" type="ORF">SAMN04487766_11638</name>
</gene>
<accession>A0A1G9Z8A0</accession>
<dbReference type="Pfam" id="PF20117">
    <property type="entry name" value="DUF6507"/>
    <property type="match status" value="1"/>
</dbReference>
<dbReference type="InterPro" id="IPR045436">
    <property type="entry name" value="DUF6507"/>
</dbReference>
<evidence type="ECO:0008006" key="3">
    <source>
        <dbReference type="Google" id="ProtNLM"/>
    </source>
</evidence>
<dbReference type="Proteomes" id="UP000199671">
    <property type="component" value="Unassembled WGS sequence"/>
</dbReference>
<dbReference type="OrthoDB" id="3256504at2"/>
<dbReference type="EMBL" id="FNHU01000016">
    <property type="protein sequence ID" value="SDN17357.1"/>
    <property type="molecule type" value="Genomic_DNA"/>
</dbReference>
<proteinExistence type="predicted"/>
<evidence type="ECO:0000313" key="2">
    <source>
        <dbReference type="Proteomes" id="UP000199671"/>
    </source>
</evidence>
<dbReference type="AlphaFoldDB" id="A0A1G9Z8A0"/>
<evidence type="ECO:0000313" key="1">
    <source>
        <dbReference type="EMBL" id="SDN17357.1"/>
    </source>
</evidence>
<sequence>MSSWDIDPDGVAQVLSEEQTLVDSTPGQEGDFTTALNGVGTELNNAITPCTEASGMGTNSNGEELMQSALVASAIVDWFDTHKSDFESITTKISNVLNNTVKAVNAYQQHDEASALEFQRQAT</sequence>
<organism evidence="1 2">
    <name type="scientific">Actinomyces ruminicola</name>
    <dbReference type="NCBI Taxonomy" id="332524"/>
    <lineage>
        <taxon>Bacteria</taxon>
        <taxon>Bacillati</taxon>
        <taxon>Actinomycetota</taxon>
        <taxon>Actinomycetes</taxon>
        <taxon>Actinomycetales</taxon>
        <taxon>Actinomycetaceae</taxon>
        <taxon>Actinomyces</taxon>
    </lineage>
</organism>
<name>A0A1G9Z8A0_9ACTO</name>
<reference evidence="1 2" key="1">
    <citation type="submission" date="2016-10" db="EMBL/GenBank/DDBJ databases">
        <authorList>
            <person name="de Groot N.N."/>
        </authorList>
    </citation>
    <scope>NUCLEOTIDE SEQUENCE [LARGE SCALE GENOMIC DNA]</scope>
    <source>
        <strain evidence="1 2">KPR-7B</strain>
    </source>
</reference>
<protein>
    <recommendedName>
        <fullName evidence="3">Excreted virulence factor EspC, type VII ESX diderm</fullName>
    </recommendedName>
</protein>